<dbReference type="InterPro" id="IPR053203">
    <property type="entry name" value="Cisplatin_resist-associated"/>
</dbReference>
<accession>A0A1E4TD47</accession>
<reference evidence="3" key="1">
    <citation type="submission" date="2016-02" db="EMBL/GenBank/DDBJ databases">
        <title>Comparative genomics of biotechnologically important yeasts.</title>
        <authorList>
            <consortium name="DOE Joint Genome Institute"/>
            <person name="Riley R."/>
            <person name="Haridas S."/>
            <person name="Wolfe K.H."/>
            <person name="Lopes M.R."/>
            <person name="Hittinger C.T."/>
            <person name="Goker M."/>
            <person name="Salamov A."/>
            <person name="Wisecaver J."/>
            <person name="Long T.M."/>
            <person name="Aerts A.L."/>
            <person name="Barry K."/>
            <person name="Choi C."/>
            <person name="Clum A."/>
            <person name="Coughlan A.Y."/>
            <person name="Deshpande S."/>
            <person name="Douglass A.P."/>
            <person name="Hanson S.J."/>
            <person name="Klenk H.-P."/>
            <person name="Labutti K."/>
            <person name="Lapidus A."/>
            <person name="Lindquist E."/>
            <person name="Lipzen A."/>
            <person name="Meier-Kolthoff J.P."/>
            <person name="Ohm R.A."/>
            <person name="Otillar R.P."/>
            <person name="Pangilinan J."/>
            <person name="Peng Y."/>
            <person name="Rokas A."/>
            <person name="Rosa C.A."/>
            <person name="Scheuner C."/>
            <person name="Sibirny A.A."/>
            <person name="Slot J.C."/>
            <person name="Stielow J.B."/>
            <person name="Sun H."/>
            <person name="Kurtzman C.P."/>
            <person name="Blackwell M."/>
            <person name="Jeffries T.W."/>
            <person name="Grigoriev I.V."/>
        </authorList>
    </citation>
    <scope>NUCLEOTIDE SEQUENCE [LARGE SCALE GENOMIC DNA]</scope>
    <source>
        <strain evidence="3">NRRL Y-17796</strain>
    </source>
</reference>
<dbReference type="EMBL" id="KV453843">
    <property type="protein sequence ID" value="ODV89685.1"/>
    <property type="molecule type" value="Genomic_DNA"/>
</dbReference>
<organism evidence="2 3">
    <name type="scientific">Tortispora caseinolytica NRRL Y-17796</name>
    <dbReference type="NCBI Taxonomy" id="767744"/>
    <lineage>
        <taxon>Eukaryota</taxon>
        <taxon>Fungi</taxon>
        <taxon>Dikarya</taxon>
        <taxon>Ascomycota</taxon>
        <taxon>Saccharomycotina</taxon>
        <taxon>Trigonopsidomycetes</taxon>
        <taxon>Trigonopsidales</taxon>
        <taxon>Trigonopsidaceae</taxon>
        <taxon>Tortispora</taxon>
    </lineage>
</organism>
<dbReference type="PANTHER" id="PTHR34693:SF1">
    <property type="entry name" value="PROTEIN PAR32"/>
    <property type="match status" value="1"/>
</dbReference>
<sequence length="120" mass="13268">MSKYVSMGRGGAGNVRSADEEIQVEEGSAGQDIPVLEQKVFTTGRGGRGNMMHNDDPKLSRMAQDIDENKEEVLEAHTGDKPTFYESGMSVGRGGYGNIRQTEEAERSLFEKAKELFKKH</sequence>
<evidence type="ECO:0000256" key="1">
    <source>
        <dbReference type="SAM" id="MobiDB-lite"/>
    </source>
</evidence>
<feature type="region of interest" description="Disordered" evidence="1">
    <location>
        <begin position="77"/>
        <end position="97"/>
    </location>
</feature>
<protein>
    <submittedName>
        <fullName evidence="2">Uncharacterized protein</fullName>
    </submittedName>
</protein>
<name>A0A1E4TD47_9ASCO</name>
<dbReference type="AlphaFoldDB" id="A0A1E4TD47"/>
<evidence type="ECO:0000313" key="2">
    <source>
        <dbReference type="EMBL" id="ODV89685.1"/>
    </source>
</evidence>
<keyword evidence="3" id="KW-1185">Reference proteome</keyword>
<dbReference type="OrthoDB" id="3063476at2759"/>
<evidence type="ECO:0000313" key="3">
    <source>
        <dbReference type="Proteomes" id="UP000095023"/>
    </source>
</evidence>
<dbReference type="Proteomes" id="UP000095023">
    <property type="component" value="Unassembled WGS sequence"/>
</dbReference>
<dbReference type="Pfam" id="PF12223">
    <property type="entry name" value="DUF3602"/>
    <property type="match status" value="1"/>
</dbReference>
<gene>
    <name evidence="2" type="ORF">CANCADRAFT_141971</name>
</gene>
<proteinExistence type="predicted"/>
<dbReference type="InterPro" id="IPR022024">
    <property type="entry name" value="DUF3602"/>
</dbReference>
<dbReference type="PANTHER" id="PTHR34693">
    <property type="entry name" value="PROTEIN PAR32"/>
    <property type="match status" value="1"/>
</dbReference>
<feature type="region of interest" description="Disordered" evidence="1">
    <location>
        <begin position="1"/>
        <end position="33"/>
    </location>
</feature>